<keyword evidence="1" id="KW-0853">WD repeat</keyword>
<name>A0A919R9Z9_9ACTN</name>
<accession>A0A919R9Z9</accession>
<dbReference type="AlphaFoldDB" id="A0A919R9Z9"/>
<dbReference type="EMBL" id="BOOW01000004">
    <property type="protein sequence ID" value="GII90130.1"/>
    <property type="molecule type" value="Genomic_DNA"/>
</dbReference>
<dbReference type="Proteomes" id="UP000606172">
    <property type="component" value="Unassembled WGS sequence"/>
</dbReference>
<dbReference type="Gene3D" id="2.130.10.10">
    <property type="entry name" value="YVTN repeat-like/Quinoprotein amine dehydrogenase"/>
    <property type="match status" value="1"/>
</dbReference>
<evidence type="ECO:0000313" key="2">
    <source>
        <dbReference type="EMBL" id="GII90130.1"/>
    </source>
</evidence>
<evidence type="ECO:0000313" key="3">
    <source>
        <dbReference type="Proteomes" id="UP000606172"/>
    </source>
</evidence>
<dbReference type="InterPro" id="IPR001680">
    <property type="entry name" value="WD40_rpt"/>
</dbReference>
<reference evidence="2" key="1">
    <citation type="submission" date="2021-01" db="EMBL/GenBank/DDBJ databases">
        <title>Whole genome shotgun sequence of Sinosporangium siamense NBRC 109515.</title>
        <authorList>
            <person name="Komaki H."/>
            <person name="Tamura T."/>
        </authorList>
    </citation>
    <scope>NUCLEOTIDE SEQUENCE</scope>
    <source>
        <strain evidence="2">NBRC 109515</strain>
    </source>
</reference>
<keyword evidence="3" id="KW-1185">Reference proteome</keyword>
<proteinExistence type="predicted"/>
<organism evidence="2 3">
    <name type="scientific">Sinosporangium siamense</name>
    <dbReference type="NCBI Taxonomy" id="1367973"/>
    <lineage>
        <taxon>Bacteria</taxon>
        <taxon>Bacillati</taxon>
        <taxon>Actinomycetota</taxon>
        <taxon>Actinomycetes</taxon>
        <taxon>Streptosporangiales</taxon>
        <taxon>Streptosporangiaceae</taxon>
        <taxon>Sinosporangium</taxon>
    </lineage>
</organism>
<protein>
    <submittedName>
        <fullName evidence="2">Uncharacterized protein</fullName>
    </submittedName>
</protein>
<sequence>MAFGMLFGMLFALLAFSPDRRMPAGSGTDRTVRLWNMAKGKALAVRIDRADCRVDRACSAPAAARRPAAARSPSGP</sequence>
<evidence type="ECO:0000256" key="1">
    <source>
        <dbReference type="PROSITE-ProRule" id="PRU00221"/>
    </source>
</evidence>
<gene>
    <name evidence="2" type="ORF">Ssi02_03610</name>
</gene>
<feature type="repeat" description="WD" evidence="1">
    <location>
        <begin position="14"/>
        <end position="45"/>
    </location>
</feature>
<dbReference type="RefSeq" id="WP_204020307.1">
    <property type="nucleotide sequence ID" value="NZ_BOOW01000004.1"/>
</dbReference>
<comment type="caution">
    <text evidence="2">The sequence shown here is derived from an EMBL/GenBank/DDBJ whole genome shotgun (WGS) entry which is preliminary data.</text>
</comment>
<dbReference type="InterPro" id="IPR015943">
    <property type="entry name" value="WD40/YVTN_repeat-like_dom_sf"/>
</dbReference>
<dbReference type="PROSITE" id="PS50082">
    <property type="entry name" value="WD_REPEATS_2"/>
    <property type="match status" value="1"/>
</dbReference>